<evidence type="ECO:0000313" key="3">
    <source>
        <dbReference type="EMBL" id="RKS77806.1"/>
    </source>
</evidence>
<feature type="domain" description="Low molecular weight protein antigen 6 PH" evidence="2">
    <location>
        <begin position="63"/>
        <end position="127"/>
    </location>
</feature>
<dbReference type="RefSeq" id="WP_121192798.1">
    <property type="nucleotide sequence ID" value="NZ_RBWV01000010.1"/>
</dbReference>
<reference evidence="3 4" key="1">
    <citation type="submission" date="2018-10" db="EMBL/GenBank/DDBJ databases">
        <title>Genomic Encyclopedia of Archaeal and Bacterial Type Strains, Phase II (KMG-II): from individual species to whole genera.</title>
        <authorList>
            <person name="Goeker M."/>
        </authorList>
    </citation>
    <scope>NUCLEOTIDE SEQUENCE [LARGE SCALE GENOMIC DNA]</scope>
    <source>
        <strain evidence="3 4">RP-AC37</strain>
    </source>
</reference>
<name>A0A420XSF3_9ACTN</name>
<feature type="transmembrane region" description="Helical" evidence="1">
    <location>
        <begin position="40"/>
        <end position="57"/>
    </location>
</feature>
<dbReference type="Pfam" id="PF10756">
    <property type="entry name" value="bPH_6"/>
    <property type="match status" value="1"/>
</dbReference>
<dbReference type="AlphaFoldDB" id="A0A420XSF3"/>
<evidence type="ECO:0000259" key="2">
    <source>
        <dbReference type="Pfam" id="PF10756"/>
    </source>
</evidence>
<dbReference type="OrthoDB" id="3824918at2"/>
<gene>
    <name evidence="3" type="ORF">CLV35_1504</name>
</gene>
<feature type="transmembrane region" description="Helical" evidence="1">
    <location>
        <begin position="12"/>
        <end position="34"/>
    </location>
</feature>
<dbReference type="InParanoid" id="A0A420XSF3"/>
<evidence type="ECO:0000313" key="4">
    <source>
        <dbReference type="Proteomes" id="UP000281955"/>
    </source>
</evidence>
<comment type="caution">
    <text evidence="3">The sequence shown here is derived from an EMBL/GenBank/DDBJ whole genome shotgun (WGS) entry which is preliminary data.</text>
</comment>
<accession>A0A420XSF3</accession>
<sequence length="148" mass="16090">MPQLPHVFRPRWARWVPLGFAGALLVGGLLLALASSGWPAADRILMVATTLATTWFLHRLSAVRVRADDEGLTVVNLRGRRRLAWAQVVGVRLGDDDPWLVLDVSDGTTVSAMGVQGSEGAYAREQALQIARLVARRSRVTGDGRPGR</sequence>
<keyword evidence="1" id="KW-1133">Transmembrane helix</keyword>
<proteinExistence type="predicted"/>
<keyword evidence="1" id="KW-0812">Transmembrane</keyword>
<protein>
    <submittedName>
        <fullName evidence="3">PH (Pleckstrin Homology) domain-containing protein</fullName>
    </submittedName>
</protein>
<keyword evidence="4" id="KW-1185">Reference proteome</keyword>
<organism evidence="3 4">
    <name type="scientific">Motilibacter peucedani</name>
    <dbReference type="NCBI Taxonomy" id="598650"/>
    <lineage>
        <taxon>Bacteria</taxon>
        <taxon>Bacillati</taxon>
        <taxon>Actinomycetota</taxon>
        <taxon>Actinomycetes</taxon>
        <taxon>Motilibacterales</taxon>
        <taxon>Motilibacteraceae</taxon>
        <taxon>Motilibacter</taxon>
    </lineage>
</organism>
<dbReference type="EMBL" id="RBWV01000010">
    <property type="protein sequence ID" value="RKS77806.1"/>
    <property type="molecule type" value="Genomic_DNA"/>
</dbReference>
<dbReference type="InterPro" id="IPR019692">
    <property type="entry name" value="CFP-6_PH"/>
</dbReference>
<dbReference type="Proteomes" id="UP000281955">
    <property type="component" value="Unassembled WGS sequence"/>
</dbReference>
<evidence type="ECO:0000256" key="1">
    <source>
        <dbReference type="SAM" id="Phobius"/>
    </source>
</evidence>
<keyword evidence="1" id="KW-0472">Membrane</keyword>